<dbReference type="GO" id="GO:0005829">
    <property type="term" value="C:cytosol"/>
    <property type="evidence" value="ECO:0007669"/>
    <property type="project" value="TreeGrafter"/>
</dbReference>
<evidence type="ECO:0000313" key="13">
    <source>
        <dbReference type="Proteomes" id="UP000319732"/>
    </source>
</evidence>
<comment type="subcellular location">
    <subcellularLocation>
        <location evidence="2">Cytoplasm</location>
    </subcellularLocation>
</comment>
<evidence type="ECO:0000259" key="11">
    <source>
        <dbReference type="Pfam" id="PF02108"/>
    </source>
</evidence>
<evidence type="ECO:0000256" key="10">
    <source>
        <dbReference type="SAM" id="MobiDB-lite"/>
    </source>
</evidence>
<evidence type="ECO:0000256" key="1">
    <source>
        <dbReference type="ARBA" id="ARBA00003041"/>
    </source>
</evidence>
<evidence type="ECO:0000256" key="8">
    <source>
        <dbReference type="ARBA" id="ARBA00022927"/>
    </source>
</evidence>
<dbReference type="GO" id="GO:0009288">
    <property type="term" value="C:bacterial-type flagellum"/>
    <property type="evidence" value="ECO:0007669"/>
    <property type="project" value="InterPro"/>
</dbReference>
<keyword evidence="7" id="KW-1005">Bacterial flagellum biogenesis</keyword>
<reference evidence="12 13" key="1">
    <citation type="submission" date="2019-06" db="EMBL/GenBank/DDBJ databases">
        <title>Whole genome sequence for Cellvibrionaceae sp. R142.</title>
        <authorList>
            <person name="Wang G."/>
        </authorList>
    </citation>
    <scope>NUCLEOTIDE SEQUENCE [LARGE SCALE GENOMIC DNA]</scope>
    <source>
        <strain evidence="12 13">R142</strain>
    </source>
</reference>
<dbReference type="InterPro" id="IPR051472">
    <property type="entry name" value="T3SS_Stator/FliH"/>
</dbReference>
<dbReference type="PANTHER" id="PTHR34982:SF1">
    <property type="entry name" value="FLAGELLAR ASSEMBLY PROTEIN FLIH"/>
    <property type="match status" value="1"/>
</dbReference>
<feature type="domain" description="Flagellar assembly protein FliH/Type III secretion system HrpE" evidence="11">
    <location>
        <begin position="111"/>
        <end position="231"/>
    </location>
</feature>
<dbReference type="InterPro" id="IPR018035">
    <property type="entry name" value="Flagellar_FliH/T3SS_HrpE"/>
</dbReference>
<dbReference type="Pfam" id="PF02108">
    <property type="entry name" value="FliH"/>
    <property type="match status" value="1"/>
</dbReference>
<dbReference type="RefSeq" id="WP_142903245.1">
    <property type="nucleotide sequence ID" value="NZ_ML660089.1"/>
</dbReference>
<name>A0A545U3W7_9GAMM</name>
<keyword evidence="13" id="KW-1185">Reference proteome</keyword>
<evidence type="ECO:0000256" key="7">
    <source>
        <dbReference type="ARBA" id="ARBA00022795"/>
    </source>
</evidence>
<feature type="compositionally biased region" description="Basic and acidic residues" evidence="10">
    <location>
        <begin position="37"/>
        <end position="50"/>
    </location>
</feature>
<dbReference type="OrthoDB" id="8480773at2"/>
<dbReference type="GO" id="GO:0044781">
    <property type="term" value="P:bacterial-type flagellum organization"/>
    <property type="evidence" value="ECO:0007669"/>
    <property type="project" value="UniProtKB-KW"/>
</dbReference>
<protein>
    <recommendedName>
        <fullName evidence="4">Flagellar assembly protein FliH</fullName>
    </recommendedName>
</protein>
<comment type="caution">
    <text evidence="12">The sequence shown here is derived from an EMBL/GenBank/DDBJ whole genome shotgun (WGS) entry which is preliminary data.</text>
</comment>
<dbReference type="GO" id="GO:0071973">
    <property type="term" value="P:bacterial-type flagellum-dependent cell motility"/>
    <property type="evidence" value="ECO:0007669"/>
    <property type="project" value="InterPro"/>
</dbReference>
<evidence type="ECO:0000313" key="12">
    <source>
        <dbReference type="EMBL" id="TQV84165.1"/>
    </source>
</evidence>
<dbReference type="AlphaFoldDB" id="A0A545U3W7"/>
<evidence type="ECO:0000256" key="5">
    <source>
        <dbReference type="ARBA" id="ARBA00022448"/>
    </source>
</evidence>
<dbReference type="GO" id="GO:0015031">
    <property type="term" value="P:protein transport"/>
    <property type="evidence" value="ECO:0007669"/>
    <property type="project" value="UniProtKB-KW"/>
</dbReference>
<comment type="similarity">
    <text evidence="3">Belongs to the FliH family.</text>
</comment>
<sequence length="262" mass="28206">MTAADPHANRIPAEALEDVRPWRLPDIDGSGNILASAEKEDRERRARAGEVVEDATGEPLPPITAERLQEITAAAESDGREQGYKDGLAQGLEQGRKQGLEQTRAEVLASQQRLQAVCEALFDPLQSQDDALEHLLTSMVCQLTEAVVRRELQTDSSHILATVKQALAALPVGARNIAVHLNPDDLALVEAFAEQQQCDWRFVGDTELLPGGCRLETGDSLVDDTVETRMALLLAQFLDQQLSADSGSVPSAAAGDKGAEPL</sequence>
<feature type="region of interest" description="Disordered" evidence="10">
    <location>
        <begin position="22"/>
        <end position="60"/>
    </location>
</feature>
<dbReference type="PRINTS" id="PR01003">
    <property type="entry name" value="FLGFLIH"/>
</dbReference>
<accession>A0A545U3W7</accession>
<keyword evidence="12" id="KW-0966">Cell projection</keyword>
<comment type="function">
    <text evidence="1">Needed for flagellar regrowth and assembly.</text>
</comment>
<evidence type="ECO:0000256" key="4">
    <source>
        <dbReference type="ARBA" id="ARBA00016507"/>
    </source>
</evidence>
<dbReference type="PANTHER" id="PTHR34982">
    <property type="entry name" value="YOP PROTEINS TRANSLOCATION PROTEIN L"/>
    <property type="match status" value="1"/>
</dbReference>
<keyword evidence="6" id="KW-0963">Cytoplasm</keyword>
<keyword evidence="5" id="KW-0813">Transport</keyword>
<evidence type="ECO:0000256" key="9">
    <source>
        <dbReference type="ARBA" id="ARBA00023225"/>
    </source>
</evidence>
<keyword evidence="12" id="KW-0282">Flagellum</keyword>
<keyword evidence="12" id="KW-0969">Cilium</keyword>
<dbReference type="GO" id="GO:0003774">
    <property type="term" value="F:cytoskeletal motor activity"/>
    <property type="evidence" value="ECO:0007669"/>
    <property type="project" value="InterPro"/>
</dbReference>
<evidence type="ECO:0000256" key="2">
    <source>
        <dbReference type="ARBA" id="ARBA00004496"/>
    </source>
</evidence>
<dbReference type="SUPFAM" id="SSF160527">
    <property type="entry name" value="V-type ATPase subunit E-like"/>
    <property type="match status" value="1"/>
</dbReference>
<dbReference type="Proteomes" id="UP000319732">
    <property type="component" value="Unassembled WGS sequence"/>
</dbReference>
<organism evidence="12 13">
    <name type="scientific">Exilibacterium tricleocarpae</name>
    <dbReference type="NCBI Taxonomy" id="2591008"/>
    <lineage>
        <taxon>Bacteria</taxon>
        <taxon>Pseudomonadati</taxon>
        <taxon>Pseudomonadota</taxon>
        <taxon>Gammaproteobacteria</taxon>
        <taxon>Cellvibrionales</taxon>
        <taxon>Cellvibrionaceae</taxon>
        <taxon>Exilibacterium</taxon>
    </lineage>
</organism>
<dbReference type="EMBL" id="VHSG01000006">
    <property type="protein sequence ID" value="TQV84165.1"/>
    <property type="molecule type" value="Genomic_DNA"/>
</dbReference>
<proteinExistence type="inferred from homology"/>
<evidence type="ECO:0000256" key="6">
    <source>
        <dbReference type="ARBA" id="ARBA00022490"/>
    </source>
</evidence>
<evidence type="ECO:0000256" key="3">
    <source>
        <dbReference type="ARBA" id="ARBA00006602"/>
    </source>
</evidence>
<keyword evidence="9" id="KW-1006">Bacterial flagellum protein export</keyword>
<keyword evidence="8" id="KW-0653">Protein transport</keyword>
<gene>
    <name evidence="12" type="ORF">FKG94_05745</name>
</gene>
<dbReference type="InterPro" id="IPR000563">
    <property type="entry name" value="Flag_FliH"/>
</dbReference>